<dbReference type="Gene3D" id="1.25.40.10">
    <property type="entry name" value="Tetratricopeptide repeat domain"/>
    <property type="match status" value="1"/>
</dbReference>
<gene>
    <name evidence="5" type="ORF">IFM89_038081</name>
</gene>
<feature type="region of interest" description="Disordered" evidence="3">
    <location>
        <begin position="1097"/>
        <end position="1118"/>
    </location>
</feature>
<dbReference type="InterPro" id="IPR011990">
    <property type="entry name" value="TPR-like_helical_dom_sf"/>
</dbReference>
<dbReference type="EC" id="5.2.1.8" evidence="2"/>
<dbReference type="Pfam" id="PF23598">
    <property type="entry name" value="LRR_14"/>
    <property type="match status" value="1"/>
</dbReference>
<evidence type="ECO:0000256" key="3">
    <source>
        <dbReference type="SAM" id="MobiDB-lite"/>
    </source>
</evidence>
<evidence type="ECO:0000313" key="5">
    <source>
        <dbReference type="EMBL" id="KAF9612102.1"/>
    </source>
</evidence>
<comment type="caution">
    <text evidence="5">The sequence shown here is derived from an EMBL/GenBank/DDBJ whole genome shotgun (WGS) entry which is preliminary data.</text>
</comment>
<dbReference type="PANTHER" id="PTHR47186:SF30">
    <property type="entry name" value="EF-HAND DOMAIN-CONTAINING PROTEIN"/>
    <property type="match status" value="1"/>
</dbReference>
<dbReference type="SUPFAM" id="SSF52058">
    <property type="entry name" value="L domain-like"/>
    <property type="match status" value="2"/>
</dbReference>
<dbReference type="InterPro" id="IPR055414">
    <property type="entry name" value="LRR_R13L4/SHOC2-like"/>
</dbReference>
<organism evidence="5 6">
    <name type="scientific">Coptis chinensis</name>
    <dbReference type="NCBI Taxonomy" id="261450"/>
    <lineage>
        <taxon>Eukaryota</taxon>
        <taxon>Viridiplantae</taxon>
        <taxon>Streptophyta</taxon>
        <taxon>Embryophyta</taxon>
        <taxon>Tracheophyta</taxon>
        <taxon>Spermatophyta</taxon>
        <taxon>Magnoliopsida</taxon>
        <taxon>Ranunculales</taxon>
        <taxon>Ranunculaceae</taxon>
        <taxon>Coptidoideae</taxon>
        <taxon>Coptis</taxon>
    </lineage>
</organism>
<keyword evidence="2" id="KW-0697">Rotamase</keyword>
<dbReference type="AlphaFoldDB" id="A0A835I9B9"/>
<dbReference type="SUPFAM" id="SSF54534">
    <property type="entry name" value="FKBP-like"/>
    <property type="match status" value="1"/>
</dbReference>
<dbReference type="Proteomes" id="UP000631114">
    <property type="component" value="Unassembled WGS sequence"/>
</dbReference>
<dbReference type="EMBL" id="JADFTS010000004">
    <property type="protein sequence ID" value="KAF9612102.1"/>
    <property type="molecule type" value="Genomic_DNA"/>
</dbReference>
<protein>
    <recommendedName>
        <fullName evidence="2">peptidylprolyl isomerase</fullName>
        <ecNumber evidence="2">5.2.1.8</ecNumber>
    </recommendedName>
</protein>
<evidence type="ECO:0000313" key="6">
    <source>
        <dbReference type="Proteomes" id="UP000631114"/>
    </source>
</evidence>
<evidence type="ECO:0000256" key="1">
    <source>
        <dbReference type="ARBA" id="ARBA00022737"/>
    </source>
</evidence>
<comment type="catalytic activity">
    <reaction evidence="2">
        <text>[protein]-peptidylproline (omega=180) = [protein]-peptidylproline (omega=0)</text>
        <dbReference type="Rhea" id="RHEA:16237"/>
        <dbReference type="Rhea" id="RHEA-COMP:10747"/>
        <dbReference type="Rhea" id="RHEA-COMP:10748"/>
        <dbReference type="ChEBI" id="CHEBI:83833"/>
        <dbReference type="ChEBI" id="CHEBI:83834"/>
        <dbReference type="EC" id="5.2.1.8"/>
    </reaction>
</comment>
<dbReference type="PANTHER" id="PTHR47186">
    <property type="entry name" value="LEUCINE-RICH REPEAT-CONTAINING PROTEIN 57"/>
    <property type="match status" value="1"/>
</dbReference>
<dbReference type="InterPro" id="IPR032675">
    <property type="entry name" value="LRR_dom_sf"/>
</dbReference>
<dbReference type="Pfam" id="PF00254">
    <property type="entry name" value="FKBP_C"/>
    <property type="match status" value="1"/>
</dbReference>
<dbReference type="OrthoDB" id="545484at2759"/>
<dbReference type="InterPro" id="IPR056789">
    <property type="entry name" value="LRR_R13L1-DRL21"/>
</dbReference>
<dbReference type="Gene3D" id="3.10.50.40">
    <property type="match status" value="1"/>
</dbReference>
<feature type="compositionally biased region" description="Polar residues" evidence="3">
    <location>
        <begin position="1106"/>
        <end position="1116"/>
    </location>
</feature>
<dbReference type="PROSITE" id="PS50059">
    <property type="entry name" value="FKBP_PPIASE"/>
    <property type="match status" value="1"/>
</dbReference>
<feature type="domain" description="PPIase FKBP-type" evidence="4">
    <location>
        <begin position="397"/>
        <end position="484"/>
    </location>
</feature>
<proteinExistence type="predicted"/>
<name>A0A835I9B9_9MAGN</name>
<sequence length="1151" mass="130577">MAPAVLVMAGKGKIKGIRERLDVIALNKDQLSLVQSHNHEEPRQLTNSGVDVLDIYGRDYDKQEIISMLLCETSQQETRVHVPILSIVGIGGFVDNIENPSIYEAKKLRTLLVGKASKSVPPALHQFTYLRTLDLSTDAYYRHPGLEVLPSEVSRLLHLRYLDLSKTRLKELPETMRSLVNLQTLKLNDCYNLCKLPEGIGELSNLRHLEVEYTWNLKYYPRGGIERLRQLRTLSKFVVSDGNIKGSVIGELGNHNFLKGRLCITGLMNVKSVNEAKQAELHKKKNILELELDFEYLDIGDVSSEEEIRRMEGVLENLEPHKESLERLHMHNYVGSTLPSTWMMSNITYLSLFYCPNLKVEPHYHFPLRLETLELYDDVGLPSVVFIIEGPSGTVLGMCSDVHSSNFTFSWTNSATISADIVIFLSEQVIDGLDRAVMTMKKGEVVELTIALEYGFGSSEFKQELAVVTPNSTLYYEVELESFVKERELWDMNTPEKIEAAGKKKEEGNDAFKAGKYAMATENLLVIRLENLLNMTPTSVKRKQNSPRETMHKELESRNVRALYRHAQAYIQLADLDLVGIDIKKVLEIDPSTESSSVGSRSQALTVRCDMMDNCVQFIGCLLFTVYWVVCLVDVLVVRAATFLNLCSWFERARPLKEWKEMAAVMGFHKVRHLTVDNIDNPSIYEAKKLRTLVAISSKSVPSNLLFHQLTCLRTLDLSNRYGGSALEVLPEGIGELSNLRHLEVEDTYALNYYPQGGIERLNHLRTLSKFVVSGGSKGSVIGELGNLNILKGKLSITGLRHVKSVNEAKQAELQKKKNIRDLELNFHFGYGENEHIGNEEDIGRMEGVLENLEPHKESLERLEIRNYVGFTFPRWMMSVEESVLSNIIYLELRWCRNLKVLPASGKLQFLEELILEGLSAVKHLDLLRVGNGNSTSSSSSVVLFPKLKYLNLSWLSEWEDEEEHDVPTTTTLIIMPHLHKLEIWDCPKLKVEPHYLFPPQLERLDLWFDVGVVSKSLMSLTHNNNNLKTLQFIAFPHSSLPQGLNQLTSLQELIFNSCKFLDFKAEELKPLTMLRKLQIRTISLNAQVLSHSHEINVHSAPPKSTDPQPNNNNILKSGRFPGGVAKVKLHATQLKDYELVWYDELNSGST</sequence>
<dbReference type="Gene3D" id="3.80.10.10">
    <property type="entry name" value="Ribonuclease Inhibitor"/>
    <property type="match status" value="3"/>
</dbReference>
<dbReference type="InterPro" id="IPR046357">
    <property type="entry name" value="PPIase_dom_sf"/>
</dbReference>
<keyword evidence="6" id="KW-1185">Reference proteome</keyword>
<evidence type="ECO:0000256" key="2">
    <source>
        <dbReference type="PROSITE-ProRule" id="PRU00277"/>
    </source>
</evidence>
<dbReference type="Pfam" id="PF25019">
    <property type="entry name" value="LRR_R13L1-DRL21"/>
    <property type="match status" value="1"/>
</dbReference>
<reference evidence="5 6" key="1">
    <citation type="submission" date="2020-10" db="EMBL/GenBank/DDBJ databases">
        <title>The Coptis chinensis genome and diversification of protoberbering-type alkaloids.</title>
        <authorList>
            <person name="Wang B."/>
            <person name="Shu S."/>
            <person name="Song C."/>
            <person name="Liu Y."/>
        </authorList>
    </citation>
    <scope>NUCLEOTIDE SEQUENCE [LARGE SCALE GENOMIC DNA]</scope>
    <source>
        <strain evidence="5">HL-2020</strain>
        <tissue evidence="5">Leaf</tissue>
    </source>
</reference>
<dbReference type="InterPro" id="IPR001179">
    <property type="entry name" value="PPIase_FKBP_dom"/>
</dbReference>
<keyword evidence="1" id="KW-0677">Repeat</keyword>
<evidence type="ECO:0000259" key="4">
    <source>
        <dbReference type="PROSITE" id="PS50059"/>
    </source>
</evidence>
<dbReference type="GO" id="GO:0003755">
    <property type="term" value="F:peptidyl-prolyl cis-trans isomerase activity"/>
    <property type="evidence" value="ECO:0007669"/>
    <property type="project" value="UniProtKB-KW"/>
</dbReference>
<accession>A0A835I9B9</accession>
<keyword evidence="2" id="KW-0413">Isomerase</keyword>